<dbReference type="RefSeq" id="WP_265786432.1">
    <property type="nucleotide sequence ID" value="NZ_BAABRS010000001.1"/>
</dbReference>
<keyword evidence="2" id="KW-1185">Reference proteome</keyword>
<dbReference type="Pfam" id="PF04343">
    <property type="entry name" value="DUF488"/>
    <property type="match status" value="1"/>
</dbReference>
<sequence length="181" mass="20907">MNTAYTIGHSTRKIEEFISLLTGNHIQLLIDVRRFPGSRRHPHFNKGNLEQSLQEGNINYRHMEILGGRRGKPEKNSNNDGWKSEGFQAYSDYINTSEVQEVINELSKLSQNTRYALMCAEALYWQCHRQLIADALVAREIPVNHILGPGQLEKHSLRDMAQIMEDKRVVYPSRQQGLFKD</sequence>
<reference evidence="1 2" key="1">
    <citation type="submission" date="2021-11" db="EMBL/GenBank/DDBJ databases">
        <title>Aliifidinibius sp. nov., a new bacterium isolated from saline soil.</title>
        <authorList>
            <person name="Galisteo C."/>
            <person name="De La Haba R."/>
            <person name="Sanchez-Porro C."/>
            <person name="Ventosa A."/>
        </authorList>
    </citation>
    <scope>NUCLEOTIDE SEQUENCE [LARGE SCALE GENOMIC DNA]</scope>
    <source>
        <strain evidence="1 2">KACC 190600</strain>
    </source>
</reference>
<name>A0ABT3PTY8_9BACT</name>
<accession>A0ABT3PTY8</accession>
<dbReference type="InterPro" id="IPR014519">
    <property type="entry name" value="UCP024492"/>
</dbReference>
<proteinExistence type="predicted"/>
<dbReference type="PANTHER" id="PTHR39337">
    <property type="entry name" value="BLR5642 PROTEIN"/>
    <property type="match status" value="1"/>
</dbReference>
<dbReference type="Proteomes" id="UP001207337">
    <property type="component" value="Unassembled WGS sequence"/>
</dbReference>
<organism evidence="1 2">
    <name type="scientific">Fodinibius salicampi</name>
    <dbReference type="NCBI Taxonomy" id="1920655"/>
    <lineage>
        <taxon>Bacteria</taxon>
        <taxon>Pseudomonadati</taxon>
        <taxon>Balneolota</taxon>
        <taxon>Balneolia</taxon>
        <taxon>Balneolales</taxon>
        <taxon>Balneolaceae</taxon>
        <taxon>Fodinibius</taxon>
    </lineage>
</organism>
<dbReference type="PIRSF" id="PIRSF024492">
    <property type="entry name" value="UCP024492"/>
    <property type="match status" value="1"/>
</dbReference>
<dbReference type="EMBL" id="JAJNDC010000001">
    <property type="protein sequence ID" value="MCW9711318.1"/>
    <property type="molecule type" value="Genomic_DNA"/>
</dbReference>
<dbReference type="InterPro" id="IPR007438">
    <property type="entry name" value="DUF488"/>
</dbReference>
<protein>
    <submittedName>
        <fullName evidence="1">DUF488 domain-containing protein</fullName>
    </submittedName>
</protein>
<dbReference type="PANTHER" id="PTHR39337:SF1">
    <property type="entry name" value="BLR5642 PROTEIN"/>
    <property type="match status" value="1"/>
</dbReference>
<evidence type="ECO:0000313" key="2">
    <source>
        <dbReference type="Proteomes" id="UP001207337"/>
    </source>
</evidence>
<evidence type="ECO:0000313" key="1">
    <source>
        <dbReference type="EMBL" id="MCW9711318.1"/>
    </source>
</evidence>
<comment type="caution">
    <text evidence="1">The sequence shown here is derived from an EMBL/GenBank/DDBJ whole genome shotgun (WGS) entry which is preliminary data.</text>
</comment>
<gene>
    <name evidence="1" type="ORF">LQ318_00240</name>
</gene>